<keyword evidence="5" id="KW-0808">Transferase</keyword>
<dbReference type="InterPro" id="IPR005801">
    <property type="entry name" value="ADC_synthase"/>
</dbReference>
<dbReference type="InterPro" id="IPR045121">
    <property type="entry name" value="CoAse"/>
</dbReference>
<comment type="cofactor">
    <cofactor evidence="2">
        <name>Mg(2+)</name>
        <dbReference type="ChEBI" id="CHEBI:18420"/>
    </cofactor>
</comment>
<gene>
    <name evidence="12" type="ORF">OsI_19902</name>
</gene>
<dbReference type="NCBIfam" id="NF012009">
    <property type="entry name" value="PRK15465.1"/>
    <property type="match status" value="1"/>
</dbReference>
<evidence type="ECO:0000256" key="5">
    <source>
        <dbReference type="ARBA" id="ARBA00022679"/>
    </source>
</evidence>
<dbReference type="GO" id="GO:0010945">
    <property type="term" value="F:coenzyme A diphosphatase activity"/>
    <property type="evidence" value="ECO:0007669"/>
    <property type="project" value="InterPro"/>
</dbReference>
<keyword evidence="9" id="KW-0289">Folate biosynthesis</keyword>
<keyword evidence="6" id="KW-0479">Metal-binding</keyword>
<dbReference type="GO" id="GO:0046656">
    <property type="term" value="P:folic acid biosynthetic process"/>
    <property type="evidence" value="ECO:0007669"/>
    <property type="project" value="UniProtKB-KW"/>
</dbReference>
<evidence type="ECO:0000256" key="10">
    <source>
        <dbReference type="ARBA" id="ARBA00023211"/>
    </source>
</evidence>
<dbReference type="Gene3D" id="3.90.79.10">
    <property type="entry name" value="Nucleoside Triphosphate Pyrophosphohydrolase"/>
    <property type="match status" value="1"/>
</dbReference>
<dbReference type="FunFam" id="3.60.120.10:FF:000004">
    <property type="entry name" value="Aminodeoxychorismate synthase, component I"/>
    <property type="match status" value="1"/>
</dbReference>
<dbReference type="EMBL" id="CM000130">
    <property type="protein sequence ID" value="EEC79194.1"/>
    <property type="molecule type" value="Genomic_DNA"/>
</dbReference>
<accession>B8AY30</accession>
<dbReference type="STRING" id="39946.B8AY30"/>
<comment type="cofactor">
    <cofactor evidence="1">
        <name>Mn(2+)</name>
        <dbReference type="ChEBI" id="CHEBI:29035"/>
    </cofactor>
</comment>
<evidence type="ECO:0000256" key="6">
    <source>
        <dbReference type="ARBA" id="ARBA00022723"/>
    </source>
</evidence>
<evidence type="ECO:0000256" key="2">
    <source>
        <dbReference type="ARBA" id="ARBA00001946"/>
    </source>
</evidence>
<dbReference type="Pfam" id="PF00293">
    <property type="entry name" value="NUDIX"/>
    <property type="match status" value="1"/>
</dbReference>
<keyword evidence="10" id="KW-0464">Manganese</keyword>
<evidence type="ECO:0000313" key="13">
    <source>
        <dbReference type="Proteomes" id="UP000007015"/>
    </source>
</evidence>
<dbReference type="GO" id="GO:0046654">
    <property type="term" value="P:tetrahydrofolate biosynthetic process"/>
    <property type="evidence" value="ECO:0007669"/>
    <property type="project" value="UniProtKB-ARBA"/>
</dbReference>
<reference evidence="12 13" key="1">
    <citation type="journal article" date="2005" name="PLoS Biol.">
        <title>The genomes of Oryza sativa: a history of duplications.</title>
        <authorList>
            <person name="Yu J."/>
            <person name="Wang J."/>
            <person name="Lin W."/>
            <person name="Li S."/>
            <person name="Li H."/>
            <person name="Zhou J."/>
            <person name="Ni P."/>
            <person name="Dong W."/>
            <person name="Hu S."/>
            <person name="Zeng C."/>
            <person name="Zhang J."/>
            <person name="Zhang Y."/>
            <person name="Li R."/>
            <person name="Xu Z."/>
            <person name="Li S."/>
            <person name="Li X."/>
            <person name="Zheng H."/>
            <person name="Cong L."/>
            <person name="Lin L."/>
            <person name="Yin J."/>
            <person name="Geng J."/>
            <person name="Li G."/>
            <person name="Shi J."/>
            <person name="Liu J."/>
            <person name="Lv H."/>
            <person name="Li J."/>
            <person name="Wang J."/>
            <person name="Deng Y."/>
            <person name="Ran L."/>
            <person name="Shi X."/>
            <person name="Wang X."/>
            <person name="Wu Q."/>
            <person name="Li C."/>
            <person name="Ren X."/>
            <person name="Wang J."/>
            <person name="Wang X."/>
            <person name="Li D."/>
            <person name="Liu D."/>
            <person name="Zhang X."/>
            <person name="Ji Z."/>
            <person name="Zhao W."/>
            <person name="Sun Y."/>
            <person name="Zhang Z."/>
            <person name="Bao J."/>
            <person name="Han Y."/>
            <person name="Dong L."/>
            <person name="Ji J."/>
            <person name="Chen P."/>
            <person name="Wu S."/>
            <person name="Liu J."/>
            <person name="Xiao Y."/>
            <person name="Bu D."/>
            <person name="Tan J."/>
            <person name="Yang L."/>
            <person name="Ye C."/>
            <person name="Zhang J."/>
            <person name="Xu J."/>
            <person name="Zhou Y."/>
            <person name="Yu Y."/>
            <person name="Zhang B."/>
            <person name="Zhuang S."/>
            <person name="Wei H."/>
            <person name="Liu B."/>
            <person name="Lei M."/>
            <person name="Yu H."/>
            <person name="Li Y."/>
            <person name="Xu H."/>
            <person name="Wei S."/>
            <person name="He X."/>
            <person name="Fang L."/>
            <person name="Zhang Z."/>
            <person name="Zhang Y."/>
            <person name="Huang X."/>
            <person name="Su Z."/>
            <person name="Tong W."/>
            <person name="Li J."/>
            <person name="Tong Z."/>
            <person name="Li S."/>
            <person name="Ye J."/>
            <person name="Wang L."/>
            <person name="Fang L."/>
            <person name="Lei T."/>
            <person name="Chen C."/>
            <person name="Chen H."/>
            <person name="Xu Z."/>
            <person name="Li H."/>
            <person name="Huang H."/>
            <person name="Zhang F."/>
            <person name="Xu H."/>
            <person name="Li N."/>
            <person name="Zhao C."/>
            <person name="Li S."/>
            <person name="Dong L."/>
            <person name="Huang Y."/>
            <person name="Li L."/>
            <person name="Xi Y."/>
            <person name="Qi Q."/>
            <person name="Li W."/>
            <person name="Zhang B."/>
            <person name="Hu W."/>
            <person name="Zhang Y."/>
            <person name="Tian X."/>
            <person name="Jiao Y."/>
            <person name="Liang X."/>
            <person name="Jin J."/>
            <person name="Gao L."/>
            <person name="Zheng W."/>
            <person name="Hao B."/>
            <person name="Liu S."/>
            <person name="Wang W."/>
            <person name="Yuan L."/>
            <person name="Cao M."/>
            <person name="McDermott J."/>
            <person name="Samudrala R."/>
            <person name="Wang J."/>
            <person name="Wong G.K."/>
            <person name="Yang H."/>
        </authorList>
    </citation>
    <scope>NUCLEOTIDE SEQUENCE [LARGE SCALE GENOMIC DNA]</scope>
    <source>
        <strain evidence="13">cv. 93-11</strain>
    </source>
</reference>
<dbReference type="CDD" id="cd03426">
    <property type="entry name" value="NUDIX_CoAse_Nudt7"/>
    <property type="match status" value="1"/>
</dbReference>
<evidence type="ECO:0000256" key="1">
    <source>
        <dbReference type="ARBA" id="ARBA00001936"/>
    </source>
</evidence>
<organism evidence="12 13">
    <name type="scientific">Oryza sativa subsp. indica</name>
    <name type="common">Rice</name>
    <dbReference type="NCBI Taxonomy" id="39946"/>
    <lineage>
        <taxon>Eukaryota</taxon>
        <taxon>Viridiplantae</taxon>
        <taxon>Streptophyta</taxon>
        <taxon>Embryophyta</taxon>
        <taxon>Tracheophyta</taxon>
        <taxon>Spermatophyta</taxon>
        <taxon>Magnoliopsida</taxon>
        <taxon>Liliopsida</taxon>
        <taxon>Poales</taxon>
        <taxon>Poaceae</taxon>
        <taxon>BOP clade</taxon>
        <taxon>Oryzoideae</taxon>
        <taxon>Oryzeae</taxon>
        <taxon>Oryzinae</taxon>
        <taxon>Oryza</taxon>
        <taxon>Oryza sativa</taxon>
    </lineage>
</organism>
<evidence type="ECO:0000256" key="3">
    <source>
        <dbReference type="ARBA" id="ARBA00006506"/>
    </source>
</evidence>
<dbReference type="GO" id="GO:0009132">
    <property type="term" value="P:nucleoside diphosphate metabolic process"/>
    <property type="evidence" value="ECO:0007669"/>
    <property type="project" value="InterPro"/>
</dbReference>
<feature type="domain" description="Nudix hydrolase" evidence="11">
    <location>
        <begin position="423"/>
        <end position="554"/>
    </location>
</feature>
<dbReference type="InterPro" id="IPR000059">
    <property type="entry name" value="NUDIX_hydrolase_NudL_CS"/>
</dbReference>
<dbReference type="Pfam" id="PF04715">
    <property type="entry name" value="Anth_synt_I_N"/>
    <property type="match status" value="1"/>
</dbReference>
<evidence type="ECO:0000256" key="9">
    <source>
        <dbReference type="ARBA" id="ARBA00022909"/>
    </source>
</evidence>
<keyword evidence="13" id="KW-1185">Reference proteome</keyword>
<evidence type="ECO:0000259" key="11">
    <source>
        <dbReference type="PROSITE" id="PS51462"/>
    </source>
</evidence>
<dbReference type="AlphaFoldDB" id="B8AY30"/>
<dbReference type="HOGENOM" id="CLU_006493_7_2_1"/>
<protein>
    <recommendedName>
        <fullName evidence="4">aminodeoxychorismate synthase</fullName>
        <ecNumber evidence="4">2.6.1.85</ecNumber>
    </recommendedName>
</protein>
<dbReference type="NCBIfam" id="NF007980">
    <property type="entry name" value="PRK10707.1"/>
    <property type="match status" value="1"/>
</dbReference>
<keyword evidence="7" id="KW-0378">Hydrolase</keyword>
<dbReference type="PRINTS" id="PR00095">
    <property type="entry name" value="ANTSNTHASEI"/>
</dbReference>
<dbReference type="OMA" id="DCDVPYP"/>
<dbReference type="GO" id="GO:0000287">
    <property type="term" value="F:magnesium ion binding"/>
    <property type="evidence" value="ECO:0007669"/>
    <property type="project" value="InterPro"/>
</dbReference>
<comment type="similarity">
    <text evidence="3">Belongs to the Nudix hydrolase family. PCD1 subfamily.</text>
</comment>
<dbReference type="Gene3D" id="3.60.120.10">
    <property type="entry name" value="Anthranilate synthase"/>
    <property type="match status" value="1"/>
</dbReference>
<dbReference type="InterPro" id="IPR006805">
    <property type="entry name" value="Anth_synth_I_N"/>
</dbReference>
<dbReference type="NCBIfam" id="TIGR00553">
    <property type="entry name" value="pabB"/>
    <property type="match status" value="1"/>
</dbReference>
<dbReference type="PANTHER" id="PTHR11236:SF50">
    <property type="entry name" value="AMINODEOXYCHORISMATE SYNTHASE COMPONENT 1"/>
    <property type="match status" value="1"/>
</dbReference>
<evidence type="ECO:0000313" key="12">
    <source>
        <dbReference type="EMBL" id="EEC79194.1"/>
    </source>
</evidence>
<dbReference type="SUPFAM" id="SSF55811">
    <property type="entry name" value="Nudix"/>
    <property type="match status" value="1"/>
</dbReference>
<sequence length="584" mass="64846">MLLHSGFADHSHNRFDILVAQPRITLTTHGATTEVISDDVTIRSQQDPFELLQQQMVAQGWQPAFNPDLPFQGGALGLFGYDLGRRVESLPQLAEADLALPDMAVGIYDWALIADHRLQTLTLLSYGDVEQRWRWLNSQTAPAARPFTLLSDWRANMSRQQYGEKFQRIQHYLRSGDCYQINLAQRFSADYQGDEWQAFCQLSVSNRAPFSAFLRLPHNSVLSVSPERFLWLEQQRIQTRPIKGTLPRLADAEQDAAQARRLADSPKDRAENLMIVDLLRNDIGRVAQPGSVRVPELFVVEPFPAVHHLVSTITATLPDTASATELLRACFPGGSITGAPKVRAMEIIEELEPQRRNAYCGSIGYLSACGTMDTNITIRTLVTENGRIHCSAGGGIVADSQEQAEYQETFDKLPQAAQISLNVRPAAVLIPIVCRAEPTLLLTRRADSLRKHAGQVAFPGGKTDAEDGSAIVTALREAQEEVAIPPQAVTILGQMAPLDSSTGFQVTPIVGLVSPDVQFRANEGEVADVFEMPLREALTLSRYYPLDIHRAGHTHRIYLSWYHSQFIWGLTAAIIRRLAQQVSI</sequence>
<dbReference type="Proteomes" id="UP000007015">
    <property type="component" value="Chromosome 5"/>
</dbReference>
<proteinExistence type="inferred from homology"/>
<dbReference type="PROSITE" id="PS51462">
    <property type="entry name" value="NUDIX"/>
    <property type="match status" value="1"/>
</dbReference>
<dbReference type="GO" id="GO:0030145">
    <property type="term" value="F:manganese ion binding"/>
    <property type="evidence" value="ECO:0007669"/>
    <property type="project" value="InterPro"/>
</dbReference>
<dbReference type="SUPFAM" id="SSF56322">
    <property type="entry name" value="ADC synthase"/>
    <property type="match status" value="1"/>
</dbReference>
<dbReference type="GO" id="GO:0000162">
    <property type="term" value="P:L-tryptophan biosynthetic process"/>
    <property type="evidence" value="ECO:0007669"/>
    <property type="project" value="TreeGrafter"/>
</dbReference>
<dbReference type="PANTHER" id="PTHR11236">
    <property type="entry name" value="AMINOBENZOATE/ANTHRANILATE SYNTHASE"/>
    <property type="match status" value="1"/>
</dbReference>
<dbReference type="InterPro" id="IPR000086">
    <property type="entry name" value="NUDIX_hydrolase_dom"/>
</dbReference>
<dbReference type="GO" id="GO:0046820">
    <property type="term" value="F:4-amino-4-deoxychorismate synthase activity"/>
    <property type="evidence" value="ECO:0007669"/>
    <property type="project" value="UniProtKB-EC"/>
</dbReference>
<dbReference type="InterPro" id="IPR005802">
    <property type="entry name" value="ADC_synth_comp_1"/>
</dbReference>
<evidence type="ECO:0000256" key="7">
    <source>
        <dbReference type="ARBA" id="ARBA00022801"/>
    </source>
</evidence>
<dbReference type="Pfam" id="PF00425">
    <property type="entry name" value="Chorismate_bind"/>
    <property type="match status" value="1"/>
</dbReference>
<dbReference type="EC" id="2.6.1.85" evidence="4"/>
<evidence type="ECO:0000256" key="8">
    <source>
        <dbReference type="ARBA" id="ARBA00022842"/>
    </source>
</evidence>
<dbReference type="InterPro" id="IPR015797">
    <property type="entry name" value="NUDIX_hydrolase-like_dom_sf"/>
</dbReference>
<name>B8AY30_ORYSI</name>
<evidence type="ECO:0000256" key="4">
    <source>
        <dbReference type="ARBA" id="ARBA00013139"/>
    </source>
</evidence>
<dbReference type="InterPro" id="IPR019999">
    <property type="entry name" value="Anth_synth_I-like"/>
</dbReference>
<dbReference type="InterPro" id="IPR015890">
    <property type="entry name" value="Chorismate_C"/>
</dbReference>
<dbReference type="Gramene" id="BGIOSGA019842-TA">
    <property type="protein sequence ID" value="BGIOSGA019842-PA"/>
    <property type="gene ID" value="BGIOSGA019842"/>
</dbReference>
<dbReference type="PROSITE" id="PS01293">
    <property type="entry name" value="NUDIX_COA"/>
    <property type="match status" value="1"/>
</dbReference>
<keyword evidence="8" id="KW-0460">Magnesium</keyword>